<protein>
    <recommendedName>
        <fullName evidence="3">MYM-type domain-containing protein</fullName>
    </recommendedName>
</protein>
<sequence>MSDSNPISDSKETTKSNIENQSEIKVPKKRGRKPKPKPNIELEVKIPKKRGRKPKPKPEVEEVKIPKKRGRKPKPKPEVEEVKVPKKRGRKYKQKSYQLVDKVTDITSKNVILHLPIKSKNIYQTSKEQELLTYKPDMNEPVGFQDIIGGNPIDSVQFLNKKNIINKNELGYYSYYPFDQKKSEKTEISKLSLEDDLLSENSEFSIKSDINSDDSEDNEKKKSTVILNDDFKFIHNENWYINKEVDKSKVYNNVIDIMKEERKQELVNLTKQNKVNSVEDTLIQFNSSNSWISSTSVYCWWCCHPFSNIPCAIPYEYIDKTFKVYGVFCSPECAAAYIFDNYNNNDVWEKYSLLNFMYSKLYNEKNIKIKLAPPRQTLKIFGGSLYIKHFRENNTNYKKDYKIINPPMVSIIPQQEYNFINKGYSYKDTKKYVNSNDESDTESLVLKRSKPFIESNNTLEKCMNLKVN</sequence>
<evidence type="ECO:0008006" key="3">
    <source>
        <dbReference type="Google" id="ProtNLM"/>
    </source>
</evidence>
<feature type="compositionally biased region" description="Basic and acidic residues" evidence="1">
    <location>
        <begin position="56"/>
        <end position="65"/>
    </location>
</feature>
<proteinExistence type="predicted"/>
<feature type="compositionally biased region" description="Basic and acidic residues" evidence="1">
    <location>
        <begin position="75"/>
        <end position="84"/>
    </location>
</feature>
<evidence type="ECO:0000313" key="2">
    <source>
        <dbReference type="EMBL" id="QHT97190.1"/>
    </source>
</evidence>
<feature type="compositionally biased region" description="Basic residues" evidence="1">
    <location>
        <begin position="27"/>
        <end position="36"/>
    </location>
</feature>
<feature type="region of interest" description="Disordered" evidence="1">
    <location>
        <begin position="1"/>
        <end position="87"/>
    </location>
</feature>
<dbReference type="EMBL" id="MN740273">
    <property type="protein sequence ID" value="QHT97190.1"/>
    <property type="molecule type" value="Genomic_DNA"/>
</dbReference>
<organism evidence="2">
    <name type="scientific">viral metagenome</name>
    <dbReference type="NCBI Taxonomy" id="1070528"/>
    <lineage>
        <taxon>unclassified sequences</taxon>
        <taxon>metagenomes</taxon>
        <taxon>organismal metagenomes</taxon>
    </lineage>
</organism>
<reference evidence="2" key="1">
    <citation type="journal article" date="2020" name="Nature">
        <title>Giant virus diversity and host interactions through global metagenomics.</title>
        <authorList>
            <person name="Schulz F."/>
            <person name="Roux S."/>
            <person name="Paez-Espino D."/>
            <person name="Jungbluth S."/>
            <person name="Walsh D.A."/>
            <person name="Denef V.J."/>
            <person name="McMahon K.D."/>
            <person name="Konstantinidis K.T."/>
            <person name="Eloe-Fadrosh E.A."/>
            <person name="Kyrpides N.C."/>
            <person name="Woyke T."/>
        </authorList>
    </citation>
    <scope>NUCLEOTIDE SEQUENCE</scope>
    <source>
        <strain evidence="2">GVMAG-M-3300025138-11</strain>
    </source>
</reference>
<dbReference type="AlphaFoldDB" id="A0A6C0IXB8"/>
<name>A0A6C0IXB8_9ZZZZ</name>
<evidence type="ECO:0000256" key="1">
    <source>
        <dbReference type="SAM" id="MobiDB-lite"/>
    </source>
</evidence>
<accession>A0A6C0IXB8</accession>